<evidence type="ECO:0000256" key="1">
    <source>
        <dbReference type="ARBA" id="ARBA00004370"/>
    </source>
</evidence>
<dbReference type="GeneID" id="105040892"/>
<feature type="chain" id="PRO_5027083546" evidence="10">
    <location>
        <begin position="22"/>
        <end position="368"/>
    </location>
</feature>
<dbReference type="InterPro" id="IPR005018">
    <property type="entry name" value="DOMON_domain"/>
</dbReference>
<evidence type="ECO:0000256" key="6">
    <source>
        <dbReference type="ARBA" id="ARBA00022989"/>
    </source>
</evidence>
<evidence type="ECO:0000256" key="2">
    <source>
        <dbReference type="ARBA" id="ARBA00022448"/>
    </source>
</evidence>
<feature type="domain" description="Cytochrome b561" evidence="12">
    <location>
        <begin position="166"/>
        <end position="359"/>
    </location>
</feature>
<dbReference type="CDD" id="cd08760">
    <property type="entry name" value="Cyt_b561_FRRS1_like"/>
    <property type="match status" value="1"/>
</dbReference>
<organism evidence="13 14">
    <name type="scientific">Elaeis guineensis var. tenera</name>
    <name type="common">Oil palm</name>
    <dbReference type="NCBI Taxonomy" id="51953"/>
    <lineage>
        <taxon>Eukaryota</taxon>
        <taxon>Viridiplantae</taxon>
        <taxon>Streptophyta</taxon>
        <taxon>Embryophyta</taxon>
        <taxon>Tracheophyta</taxon>
        <taxon>Spermatophyta</taxon>
        <taxon>Magnoliopsida</taxon>
        <taxon>Liliopsida</taxon>
        <taxon>Arecaceae</taxon>
        <taxon>Arecoideae</taxon>
        <taxon>Cocoseae</taxon>
        <taxon>Elaeidinae</taxon>
        <taxon>Elaeis</taxon>
    </lineage>
</organism>
<dbReference type="PIRSF" id="PIRSF037471">
    <property type="entry name" value="UCP037471"/>
    <property type="match status" value="1"/>
</dbReference>
<dbReference type="SMART" id="SM00665">
    <property type="entry name" value="B561"/>
    <property type="match status" value="1"/>
</dbReference>
<keyword evidence="2" id="KW-0813">Transport</keyword>
<feature type="transmembrane region" description="Helical" evidence="9">
    <location>
        <begin position="335"/>
        <end position="355"/>
    </location>
</feature>
<dbReference type="SMART" id="SM00664">
    <property type="entry name" value="DoH"/>
    <property type="match status" value="1"/>
</dbReference>
<dbReference type="InterPro" id="IPR006593">
    <property type="entry name" value="Cyt_b561/ferric_Rdtase_TM"/>
</dbReference>
<feature type="signal peptide" evidence="10">
    <location>
        <begin position="1"/>
        <end position="21"/>
    </location>
</feature>
<evidence type="ECO:0000256" key="9">
    <source>
        <dbReference type="SAM" id="Phobius"/>
    </source>
</evidence>
<feature type="transmembrane region" description="Helical" evidence="9">
    <location>
        <begin position="204"/>
        <end position="224"/>
    </location>
</feature>
<feature type="binding site" description="axial binding residue" evidence="8">
    <location>
        <position position="268"/>
    </location>
    <ligand>
        <name>heme b</name>
        <dbReference type="ChEBI" id="CHEBI:60344"/>
        <label>1</label>
    </ligand>
    <ligandPart>
        <name>Fe</name>
        <dbReference type="ChEBI" id="CHEBI:18248"/>
    </ligandPart>
</feature>
<dbReference type="InterPro" id="IPR017214">
    <property type="entry name" value="UCP037471"/>
</dbReference>
<dbReference type="OrthoDB" id="19261at2759"/>
<evidence type="ECO:0000313" key="13">
    <source>
        <dbReference type="Proteomes" id="UP000504607"/>
    </source>
</evidence>
<keyword evidence="5" id="KW-0249">Electron transport</keyword>
<dbReference type="Gene3D" id="1.20.120.1770">
    <property type="match status" value="1"/>
</dbReference>
<dbReference type="CDD" id="cd09631">
    <property type="entry name" value="DOMON_DOH"/>
    <property type="match status" value="1"/>
</dbReference>
<dbReference type="AlphaFoldDB" id="A0A6I9QVR7"/>
<proteinExistence type="predicted"/>
<protein>
    <submittedName>
        <fullName evidence="14">Cytochrome b561 and DOMON domain-containing protein At3g61750 isoform X1</fullName>
    </submittedName>
</protein>
<dbReference type="Proteomes" id="UP000504607">
    <property type="component" value="Chromosome 3"/>
</dbReference>
<dbReference type="PROSITE" id="PS50836">
    <property type="entry name" value="DOMON"/>
    <property type="match status" value="1"/>
</dbReference>
<reference evidence="14" key="1">
    <citation type="submission" date="2025-08" db="UniProtKB">
        <authorList>
            <consortium name="RefSeq"/>
        </authorList>
    </citation>
    <scope>IDENTIFICATION</scope>
</reference>
<evidence type="ECO:0000256" key="8">
    <source>
        <dbReference type="PIRSR" id="PIRSR037471-1"/>
    </source>
</evidence>
<evidence type="ECO:0000256" key="5">
    <source>
        <dbReference type="ARBA" id="ARBA00022982"/>
    </source>
</evidence>
<dbReference type="Pfam" id="PF03351">
    <property type="entry name" value="DOMON"/>
    <property type="match status" value="1"/>
</dbReference>
<evidence type="ECO:0000259" key="12">
    <source>
        <dbReference type="PROSITE" id="PS50939"/>
    </source>
</evidence>
<evidence type="ECO:0000313" key="14">
    <source>
        <dbReference type="RefSeq" id="XP_010915939.1"/>
    </source>
</evidence>
<dbReference type="PANTHER" id="PTHR23130">
    <property type="entry name" value="CYTOCHROME B561 AND DOMON DOMAIN-CONTAINING PROTEIN"/>
    <property type="match status" value="1"/>
</dbReference>
<feature type="transmembrane region" description="Helical" evidence="9">
    <location>
        <begin position="270"/>
        <end position="288"/>
    </location>
</feature>
<dbReference type="RefSeq" id="XP_010915939.1">
    <property type="nucleotide sequence ID" value="XM_010917637.2"/>
</dbReference>
<dbReference type="KEGG" id="egu:105040892"/>
<keyword evidence="6 9" id="KW-1133">Transmembrane helix</keyword>
<name>A0A6I9QVR7_ELAGV</name>
<comment type="subcellular location">
    <subcellularLocation>
        <location evidence="1">Membrane</location>
    </subcellularLocation>
</comment>
<dbReference type="GO" id="GO:0016020">
    <property type="term" value="C:membrane"/>
    <property type="evidence" value="ECO:0007669"/>
    <property type="project" value="UniProtKB-SubCell"/>
</dbReference>
<feature type="domain" description="DOMON" evidence="11">
    <location>
        <begin position="50"/>
        <end position="165"/>
    </location>
</feature>
<evidence type="ECO:0000256" key="3">
    <source>
        <dbReference type="ARBA" id="ARBA00022692"/>
    </source>
</evidence>
<keyword evidence="3 9" id="KW-0812">Transmembrane</keyword>
<feature type="transmembrane region" description="Helical" evidence="9">
    <location>
        <begin position="300"/>
        <end position="323"/>
    </location>
</feature>
<feature type="transmembrane region" description="Helical" evidence="9">
    <location>
        <begin position="231"/>
        <end position="258"/>
    </location>
</feature>
<feature type="binding site" description="axial binding residue" evidence="8">
    <location>
        <position position="203"/>
    </location>
    <ligand>
        <name>heme b</name>
        <dbReference type="ChEBI" id="CHEBI:60344"/>
        <label>1</label>
    </ligand>
    <ligandPart>
        <name>Fe</name>
        <dbReference type="ChEBI" id="CHEBI:18248"/>
    </ligandPart>
</feature>
<keyword evidence="7 9" id="KW-0472">Membrane</keyword>
<dbReference type="FunCoup" id="A0A6I9QVR7">
    <property type="interactions" value="9"/>
</dbReference>
<dbReference type="InParanoid" id="A0A6I9QVR7"/>
<gene>
    <name evidence="14" type="primary">LOC105040892</name>
</gene>
<sequence length="368" mass="40641">MSRAFLTLILTLGAAITAVHSQVDSCGSDLSTFLPAPFNASDLKCKPIWNSFILRYSQNQENVLSIVLSAAYTSGWVGIGFSNDGMMVGSSAMVGFIGKGGRAHIKQYYLRGQTSSEVIVNEGQLLTTDVAPAVVLYGVNIYLAFQLKFSAPVTQQKLLFAFSSATPNNYHLTEHDDKTSVSFDFSAGTSATSTYPYQLKRNHGALVIFGWGVLLPIGAIIARYCRQWDPLWFYLHVIIQFAGFIFGLAGVVAGISLYNKLHSDVKIHRGLGIFILVLGILQVIAFFLRPDRDSKIRKYWNWYHHWVGRLLLFFAAINIAYGIQVGDAGNSWKVGYGINLSVLLMAVTVLETMLWTKWSKNAAAPPTF</sequence>
<dbReference type="Pfam" id="PF03188">
    <property type="entry name" value="Cytochrom_B561"/>
    <property type="match status" value="1"/>
</dbReference>
<feature type="binding site" description="axial binding residue" evidence="8">
    <location>
        <position position="236"/>
    </location>
    <ligand>
        <name>heme b</name>
        <dbReference type="ChEBI" id="CHEBI:60344"/>
        <label>1</label>
    </ligand>
    <ligandPart>
        <name>Fe</name>
        <dbReference type="ChEBI" id="CHEBI:18248"/>
    </ligandPart>
</feature>
<keyword evidence="4 10" id="KW-0732">Signal</keyword>
<evidence type="ECO:0000259" key="11">
    <source>
        <dbReference type="PROSITE" id="PS50836"/>
    </source>
</evidence>
<dbReference type="PROSITE" id="PS50939">
    <property type="entry name" value="CYTOCHROME_B561"/>
    <property type="match status" value="1"/>
</dbReference>
<dbReference type="InterPro" id="IPR045266">
    <property type="entry name" value="DOH_DOMON"/>
</dbReference>
<dbReference type="PANTHER" id="PTHR23130:SF162">
    <property type="entry name" value="OS05G0237200 PROTEIN"/>
    <property type="match status" value="1"/>
</dbReference>
<evidence type="ECO:0000256" key="10">
    <source>
        <dbReference type="SAM" id="SignalP"/>
    </source>
</evidence>
<evidence type="ECO:0000256" key="4">
    <source>
        <dbReference type="ARBA" id="ARBA00022729"/>
    </source>
</evidence>
<feature type="binding site" description="axial binding residue" evidence="8">
    <location>
        <position position="304"/>
    </location>
    <ligand>
        <name>heme b</name>
        <dbReference type="ChEBI" id="CHEBI:60344"/>
        <label>1</label>
    </ligand>
    <ligandPart>
        <name>Fe</name>
        <dbReference type="ChEBI" id="CHEBI:18248"/>
    </ligandPart>
</feature>
<keyword evidence="8" id="KW-0479">Metal-binding</keyword>
<keyword evidence="8" id="KW-0408">Iron</keyword>
<keyword evidence="13" id="KW-1185">Reference proteome</keyword>
<accession>A0A6I9QVR7</accession>
<dbReference type="GO" id="GO:0046872">
    <property type="term" value="F:metal ion binding"/>
    <property type="evidence" value="ECO:0007669"/>
    <property type="project" value="UniProtKB-KW"/>
</dbReference>
<evidence type="ECO:0000256" key="7">
    <source>
        <dbReference type="ARBA" id="ARBA00023136"/>
    </source>
</evidence>